<dbReference type="AlphaFoldDB" id="A0A1M5SHU1"/>
<dbReference type="PANTHER" id="PTHR34387">
    <property type="entry name" value="SLR1258 PROTEIN"/>
    <property type="match status" value="1"/>
</dbReference>
<reference evidence="3" key="2">
    <citation type="submission" date="2016-11" db="EMBL/GenBank/DDBJ databases">
        <authorList>
            <person name="Jaros S."/>
            <person name="Januszkiewicz K."/>
            <person name="Wedrychowicz H."/>
        </authorList>
    </citation>
    <scope>NUCLEOTIDE SEQUENCE [LARGE SCALE GENOMIC DNA]</scope>
    <source>
        <strain evidence="3">DSM 19859</strain>
    </source>
</reference>
<reference evidence="4" key="1">
    <citation type="submission" date="2016-11" db="EMBL/GenBank/DDBJ databases">
        <authorList>
            <person name="Varghese N."/>
            <person name="Submissions S."/>
        </authorList>
    </citation>
    <scope>NUCLEOTIDE SEQUENCE [LARGE SCALE GENOMIC DNA]</scope>
    <source>
        <strain evidence="4">DSM 19859</strain>
    </source>
</reference>
<accession>A0A1M5SHU1</accession>
<keyword evidence="1" id="KW-0732">Signal</keyword>
<evidence type="ECO:0000313" key="3">
    <source>
        <dbReference type="EMBL" id="SHH38061.1"/>
    </source>
</evidence>
<dbReference type="OrthoDB" id="6021921at2"/>
<dbReference type="Gene3D" id="3.30.110.170">
    <property type="entry name" value="Protein of unknown function (DUF541), domain 1"/>
    <property type="match status" value="1"/>
</dbReference>
<feature type="chain" id="PRO_5012590130" description="SIMPL domain-containing protein" evidence="1">
    <location>
        <begin position="21"/>
        <end position="226"/>
    </location>
</feature>
<evidence type="ECO:0000313" key="4">
    <source>
        <dbReference type="Proteomes" id="UP000184240"/>
    </source>
</evidence>
<dbReference type="InterPro" id="IPR052022">
    <property type="entry name" value="26kDa_periplasmic_antigen"/>
</dbReference>
<dbReference type="GO" id="GO:0006974">
    <property type="term" value="P:DNA damage response"/>
    <property type="evidence" value="ECO:0007669"/>
    <property type="project" value="TreeGrafter"/>
</dbReference>
<evidence type="ECO:0000313" key="2">
    <source>
        <dbReference type="EMBL" id="RXG28959.1"/>
    </source>
</evidence>
<evidence type="ECO:0008006" key="6">
    <source>
        <dbReference type="Google" id="ProtNLM"/>
    </source>
</evidence>
<evidence type="ECO:0000313" key="5">
    <source>
        <dbReference type="Proteomes" id="UP000290037"/>
    </source>
</evidence>
<dbReference type="Proteomes" id="UP000290037">
    <property type="component" value="Unassembled WGS sequence"/>
</dbReference>
<gene>
    <name evidence="2" type="ORF">DSM01_2421</name>
    <name evidence="3" type="ORF">SAMN04487999_0055</name>
</gene>
<dbReference type="Proteomes" id="UP000184240">
    <property type="component" value="Unassembled WGS sequence"/>
</dbReference>
<sequence>MKSILILAITAMSTMASAQAIQPTVNVTGEGEVVAVPDEVTIRMGVQTEGKDAKTVKAENDTSVDKVLDYLLKMNIPQNQVQTEYVNLNKNYDYNTKTYNYRASQTISVKLKDLSNYDKIMAGLLSSGINTINGVEFSSSKMEAYEAEARKKAIANAKTKAQEYAQVLGQGIGKAITIAELGTSVPQPQPMYKMAMAESADSTQRTLAPGELTITSKIQVSFILTE</sequence>
<organism evidence="3 4">
    <name type="scientific">Leeuwenhoekiella palythoae</name>
    <dbReference type="NCBI Taxonomy" id="573501"/>
    <lineage>
        <taxon>Bacteria</taxon>
        <taxon>Pseudomonadati</taxon>
        <taxon>Bacteroidota</taxon>
        <taxon>Flavobacteriia</taxon>
        <taxon>Flavobacteriales</taxon>
        <taxon>Flavobacteriaceae</taxon>
        <taxon>Leeuwenhoekiella</taxon>
    </lineage>
</organism>
<name>A0A1M5SHU1_9FLAO</name>
<dbReference type="EMBL" id="QOVN01000004">
    <property type="protein sequence ID" value="RXG28959.1"/>
    <property type="molecule type" value="Genomic_DNA"/>
</dbReference>
<keyword evidence="5" id="KW-1185">Reference proteome</keyword>
<protein>
    <recommendedName>
        <fullName evidence="6">SIMPL domain-containing protein</fullName>
    </recommendedName>
</protein>
<evidence type="ECO:0000256" key="1">
    <source>
        <dbReference type="SAM" id="SignalP"/>
    </source>
</evidence>
<dbReference type="Pfam" id="PF04402">
    <property type="entry name" value="SIMPL"/>
    <property type="match status" value="1"/>
</dbReference>
<dbReference type="RefSeq" id="WP_072979150.1">
    <property type="nucleotide sequence ID" value="NZ_FQXT01000001.1"/>
</dbReference>
<dbReference type="InterPro" id="IPR007497">
    <property type="entry name" value="SIMPL/DUF541"/>
</dbReference>
<feature type="signal peptide" evidence="1">
    <location>
        <begin position="1"/>
        <end position="20"/>
    </location>
</feature>
<dbReference type="EMBL" id="FQXT01000001">
    <property type="protein sequence ID" value="SHH38061.1"/>
    <property type="molecule type" value="Genomic_DNA"/>
</dbReference>
<dbReference type="Gene3D" id="3.30.70.2970">
    <property type="entry name" value="Protein of unknown function (DUF541), domain 2"/>
    <property type="match status" value="1"/>
</dbReference>
<proteinExistence type="predicted"/>
<dbReference type="STRING" id="573501.SAMN04487999_0055"/>
<dbReference type="PANTHER" id="PTHR34387:SF1">
    <property type="entry name" value="PERIPLASMIC IMMUNOGENIC PROTEIN"/>
    <property type="match status" value="1"/>
</dbReference>
<reference evidence="2 5" key="3">
    <citation type="submission" date="2018-07" db="EMBL/GenBank/DDBJ databases">
        <title>Leeuwenhoekiella genomics.</title>
        <authorList>
            <person name="Tahon G."/>
            <person name="Willems A."/>
        </authorList>
    </citation>
    <scope>NUCLEOTIDE SEQUENCE [LARGE SCALE GENOMIC DNA]</scope>
    <source>
        <strain evidence="2 5">LMG 24856</strain>
    </source>
</reference>